<accession>A0ACB6QDD9</accession>
<organism evidence="1 2">
    <name type="scientific">Lindgomyces ingoldianus</name>
    <dbReference type="NCBI Taxonomy" id="673940"/>
    <lineage>
        <taxon>Eukaryota</taxon>
        <taxon>Fungi</taxon>
        <taxon>Dikarya</taxon>
        <taxon>Ascomycota</taxon>
        <taxon>Pezizomycotina</taxon>
        <taxon>Dothideomycetes</taxon>
        <taxon>Pleosporomycetidae</taxon>
        <taxon>Pleosporales</taxon>
        <taxon>Lindgomycetaceae</taxon>
        <taxon>Lindgomyces</taxon>
    </lineage>
</organism>
<proteinExistence type="predicted"/>
<name>A0ACB6QDD9_9PLEO</name>
<protein>
    <submittedName>
        <fullName evidence="1">Uncharacterized protein</fullName>
    </submittedName>
</protein>
<keyword evidence="2" id="KW-1185">Reference proteome</keyword>
<dbReference type="EMBL" id="MU003533">
    <property type="protein sequence ID" value="KAF2464912.1"/>
    <property type="molecule type" value="Genomic_DNA"/>
</dbReference>
<sequence>MASTTLTEPIVARSGASVHSREEDEFTEQNEENPLEITSNSSVQDTPSHMVADNLLENIGSHDGHPDEPPPPYEEPIHDANPPQIVPVEYSCENRPQLLAASQSEFPEALEPPPRNPARLSRDLSGLPPISLGVLRSPDDDTLYPAPLQIRPSSANGGQTPGMEFAQRSATFSSAKAREAGFEVLPPRSPHRTDSNSSFPSITMVSSTETLRHTREPGKLTAYLIPFPKPRLKGVRVEDIPDRFLVYTPTPPPLSKPAPGEKESHWHKTQRQWQEDVRKAMMSNASKATWKGLKARTTILIGKGVNLTKSTQLEFLDRVSEGAITATVDETNPLELTDAITTPSTEQPPTLTPNGVETTPSTPLRTESTTSIEKTKKTKALEELTLIYPPTLPLDPERIRSEFVDSLLRTRDKSRRDAVVASSLFPVAAAIDASLLITFGGLMEVSGVWAYTSIKGAVTSKKMTQGLARGEEYAKEKANEETKIVGCTCGLHEQTFGCQHSVTVSNKGKGKGKGKGKAKRQGINLRMQQSPKLEVLRRYLDLACLKKEFIMFPQLDELAGDVDDGAVLQAIGWQPTRRAGRDLEMEYKGRIETLTPEQDEQWQIREAKDDVRRIMKKGAKEWIEFCKQFQKDHVAALKK</sequence>
<dbReference type="Proteomes" id="UP000799755">
    <property type="component" value="Unassembled WGS sequence"/>
</dbReference>
<reference evidence="1" key="1">
    <citation type="journal article" date="2020" name="Stud. Mycol.">
        <title>101 Dothideomycetes genomes: a test case for predicting lifestyles and emergence of pathogens.</title>
        <authorList>
            <person name="Haridas S."/>
            <person name="Albert R."/>
            <person name="Binder M."/>
            <person name="Bloem J."/>
            <person name="Labutti K."/>
            <person name="Salamov A."/>
            <person name="Andreopoulos B."/>
            <person name="Baker S."/>
            <person name="Barry K."/>
            <person name="Bills G."/>
            <person name="Bluhm B."/>
            <person name="Cannon C."/>
            <person name="Castanera R."/>
            <person name="Culley D."/>
            <person name="Daum C."/>
            <person name="Ezra D."/>
            <person name="Gonzalez J."/>
            <person name="Henrissat B."/>
            <person name="Kuo A."/>
            <person name="Liang C."/>
            <person name="Lipzen A."/>
            <person name="Lutzoni F."/>
            <person name="Magnuson J."/>
            <person name="Mondo S."/>
            <person name="Nolan M."/>
            <person name="Ohm R."/>
            <person name="Pangilinan J."/>
            <person name="Park H.-J."/>
            <person name="Ramirez L."/>
            <person name="Alfaro M."/>
            <person name="Sun H."/>
            <person name="Tritt A."/>
            <person name="Yoshinaga Y."/>
            <person name="Zwiers L.-H."/>
            <person name="Turgeon B."/>
            <person name="Goodwin S."/>
            <person name="Spatafora J."/>
            <person name="Crous P."/>
            <person name="Grigoriev I."/>
        </authorList>
    </citation>
    <scope>NUCLEOTIDE SEQUENCE</scope>
    <source>
        <strain evidence="1">ATCC 200398</strain>
    </source>
</reference>
<evidence type="ECO:0000313" key="2">
    <source>
        <dbReference type="Proteomes" id="UP000799755"/>
    </source>
</evidence>
<evidence type="ECO:0000313" key="1">
    <source>
        <dbReference type="EMBL" id="KAF2464912.1"/>
    </source>
</evidence>
<gene>
    <name evidence="1" type="ORF">BDR25DRAFT_306979</name>
</gene>
<comment type="caution">
    <text evidence="1">The sequence shown here is derived from an EMBL/GenBank/DDBJ whole genome shotgun (WGS) entry which is preliminary data.</text>
</comment>